<dbReference type="SUPFAM" id="SSF48371">
    <property type="entry name" value="ARM repeat"/>
    <property type="match status" value="1"/>
</dbReference>
<dbReference type="EMBL" id="KI913956">
    <property type="protein sequence ID" value="ETW05760.1"/>
    <property type="molecule type" value="Genomic_DNA"/>
</dbReference>
<dbReference type="OrthoDB" id="69656at2759"/>
<dbReference type="PANTHER" id="PTHR36983:SF2">
    <property type="entry name" value="DNAJ HOMOLOG SUBFAMILY C MEMBER 13"/>
    <property type="match status" value="1"/>
</dbReference>
<sequence length="3181" mass="357855">MDAMTFTDRFLVAKVKWSGKTERILGFRPYTFATMHPKSGEITNEWSYEAITSLDISLEDNSEFTINMFGLKKKVSLKLRHRYRAEVLQALSRVRAAFAIERRMKNASILAKLTSFDAHVETFTLHQENDHQVETEAAATVQCTLVDCVLQVGVDAVYQLGGTSGRFPYFELTKLQAVELANDDPTLLVLRMADLSHLFHVPSPNDVVRAISEAALAHDIVVSTSRDKPAVELQAQHVHFTPFDLDTVLVSYDAQFPDLSQENVVDNGSLVLTDSWLLERDHSRLITFAQPLTSLYEIVRNEGASDEFDVEFGSGLRRTYYSVHRDAIIAHLLDACKSRGTLVRLNKTRTASGSRLFLRRMLMKTSIPAEVLWYQVNWLHRLVGGDKPDTDSAVALKTPSLLQHLRVKKKPTESKAITTSHLDMVLDFNSNVPLCGLSSKIKDNVAQATSLLITDVPNMVLLRQPDSPMDAVAAYFQCLYRLVASPVSAKQALEHFARSEYMDAMADILKRNEFQSIYAVLQLLTRLLHGPDRLQSRKVFLSHNGFFTALLALFQIHHNNPIVLGQVCHVLEALLSLNVKSGVDPLFNILLNHLSMHYSMLVRTLCHFAPTATVEACVCIMHHMIHTTVLSFSKTHDATCHQWNTSHAAVGHSTARTFWMESPERMIKQYHSFLMAHNPADDLRHQTNAVALRLRYRYRAHFLQHWMHLVQGNFDVAIECLGLDAVKHEGSKMTQQHGQIKSAIYVVPSGLVVTTPSGSKSTYDFSHFDDALVGFMAEDPCGLVVSINDRHRVVYSYERGEIFDRMQSLAGQLGIQLDMAGLYQNNEIHTTKPTVKELGLVLHATFALKRVDPRDSNVQKPKLLALTSSYVVECDENRTNVRLWSFDQVHQITRLQHHDERFELVLANGKSLWYDSVERDVMLATLLDACMHVKTDATIANGAMCIGMHIAPTALIMPLLPRCILRTLDEREFYFGQGGMGMYYLSKISHSRDTFVDAIEEFNSNCNVSRDTPLHFTSDPAWMPQLCKEMSDTLMMACKTRDMRSIVAILQAFCWLQHAHLNLLDMPGCGLLEILLAVHTTDNEAAIFWAITLLHALSEDATGSPAGKAQEVANKQRIFMNSRLVQHLLAAFDDSMQRPLTLLAVAALFDSIFCTSRHSTNNVHFADLVVAFGKIYPRVLSILYHRRPVPGTFESCVMIMKTVVENSDVPVRMAICNMALDGGLTLRHFYKAIFATTPDQRFVHQFIASIWMTGHAPSFALLQRILPSGFLRILSHPSTKKMMMDMYGDGFRMLGIESVRERSSIYSRSSIQFDDEIEPEDRPCEADDMAATDDLLSERLYYRFERYPTATELDIHARNRKTGNYTSETCRDIHLLAHLLLHSFALPDLIWNPTTSKELKYALEEALVDHEDMVPPKQYFTSMAFAWNHCSFRVQYASLNKEIRVGPFYLRILMDNVHDGLVLVEPQGGGLGRKQDFVDLNLDSRKSMTLRVNHSIVEIATHPQRFFDQCFQRWLQELPFSSNPAPNPAFPRGQDSGSVVPQHDNAEIWCLQLMVATYKAYSIGSVELEKVAYVVRMLRGETRAPIIEELLSWLSTVASDKTTSLALLTKHNMELFLDMSTLVHEHTPLQSTMSNVMSKKLRSMKSLKQLQLVEQAATAHNRSPKPFSYFNFFKRDAGDDLDVGETNIDTIDDNFQGEVYWYIMTDNDLNSVSGPHPESILLAICTSKGTDWSHMLLSMYNDRMPDEREWRPLLRVPRVRWRLFVQSPLHVNVCIYTTSLVRSLVEAEMDRTPTGLQLMPVPAGKRYLSDPFSLACVVQLLLCQEPAIVENAISILHRLVVHNEATATNLYRCGAIWFMFASASRVSFYEHAVVLELTHRRQAGHHSKSVLDGLLPQALVRILDLDGPTSFADVFAFQADDHRVLWTESMRDHLQDMLHEHLAPFVCRLHQDSTATFEYSPMPPVIYMQLQDDIYVYNMHLSRLFADDKDDEGHVPTNPSSRASTHPVDNFDEDDDGAMSDYDDDSPASDTCHRGAASGRVIDTIDDPLAFMRAVHSTWRQEIATAEGRMSKAKARQILQLDASELDFEIDGAFLRSRFRAVCLSDGIDIAELNEAFVVLSCVSDSTCELDKLPHKTLSLLLRTQLLFYDTFPSSFQSIPYDAYDLLLKLLAQFDFRLDMENPEYSLEHDTHAMELLSLSMELLLATMISSPWNVEQMLRAQGLSTIIKITDLCRRSQTGWVSESDSTFDYIGGLSVRVLLAVANTDVGRDELAFEHENPAKKDSIRPVITIVSELIHQDVSDVNINMIILALDILSLMGRQEAAQTTILDSTMVFWHALQLIVVHGAQMSKQQLVCAALRCVRVLAGYDDDTKPRVVVQTALTKLIPMWTPTMMQSEPMDVLISSVFQDLYVPQFIWFDDMRREVQAYLDTLLEFQVPTVSFDAVASQFSFDALEGEPVVGGIFLRVYKQGPVRTLPPAVAVEFCELLLVFLYEHALPDRPRYDETLLALECFALLTETSAADVQRSCLSSFSEPPLLHALGMYMTMGIPKSNGGFDVDAVQRRDVATTCMQALARHCDAPVLAPLSPFCKDMLAMAELQAGDNEAPLTCLEELCAASPDVSMHILTTSAWIELFSMTIQAKHYVTEDQHVAAETLRGPAAEVWYELLHGAPEVQQLALERLKMFLPYSLVHTLKDDPEVFEEVFEESAYDAELIWNDQTRGDLRMHVDAVLSKPNPTFPDDRMDYSHLDNGLVVGDFYLDLFLQNPEATSLRHPCHIASQLVAVWQHELAQLMPLASQSMMSVPLTLPDLVDRHVENAGLVNKLTNALVFIYREYVDVKATTEDTTTLCKDLVGLLAQCQSERAIGFPQTCVLRLIQVFATNGAFNHPDCIQSLFAPLARKHQDPALVLDILRTIFEVRSPSSSTGGHHCGDACQNHLAQPKRLQLFNALQLVRDLDMMHVLMSFVDGSADLATLRRPVECQALANAILRMLQPLEQAADHGAAPRATPAAAPVGITSRMSLPNLPTAPHHPMGRSSLVEFSRPGRAAIPVVVPPQPVPTLRSRGRQSMPTNHPYGRQPFAPRSRKTMSDVSIDTHSVDSVLAPLPPSKVQPPLPWTVDPTAESSDIYGSEPLSTTTSTFHRRHGGDSEDIGSEYEVDDPSEVDFDLHSTSGRQPEYDM</sequence>
<dbReference type="InterPro" id="IPR016024">
    <property type="entry name" value="ARM-type_fold"/>
</dbReference>
<dbReference type="InterPro" id="IPR044978">
    <property type="entry name" value="GRV2/DNAJC13"/>
</dbReference>
<dbReference type="GeneID" id="20080495"/>
<evidence type="ECO:0000256" key="1">
    <source>
        <dbReference type="SAM" id="MobiDB-lite"/>
    </source>
</evidence>
<feature type="region of interest" description="Disordered" evidence="1">
    <location>
        <begin position="1990"/>
        <end position="2034"/>
    </location>
</feature>
<organism evidence="3">
    <name type="scientific">Aphanomyces invadans</name>
    <dbReference type="NCBI Taxonomy" id="157072"/>
    <lineage>
        <taxon>Eukaryota</taxon>
        <taxon>Sar</taxon>
        <taxon>Stramenopiles</taxon>
        <taxon>Oomycota</taxon>
        <taxon>Saprolegniomycetes</taxon>
        <taxon>Saprolegniales</taxon>
        <taxon>Verrucalvaceae</taxon>
        <taxon>Aphanomyces</taxon>
    </lineage>
</organism>
<dbReference type="eggNOG" id="KOG1789">
    <property type="taxonomic scope" value="Eukaryota"/>
</dbReference>
<evidence type="ECO:0000313" key="3">
    <source>
        <dbReference type="EMBL" id="ETW05760.1"/>
    </source>
</evidence>
<evidence type="ECO:0000259" key="2">
    <source>
        <dbReference type="Pfam" id="PF19432"/>
    </source>
</evidence>
<feature type="region of interest" description="Disordered" evidence="1">
    <location>
        <begin position="3052"/>
        <end position="3181"/>
    </location>
</feature>
<dbReference type="GO" id="GO:0006898">
    <property type="term" value="P:receptor-mediated endocytosis"/>
    <property type="evidence" value="ECO:0007669"/>
    <property type="project" value="TreeGrafter"/>
</dbReference>
<feature type="compositionally biased region" description="Acidic residues" evidence="1">
    <location>
        <begin position="2010"/>
        <end position="2027"/>
    </location>
</feature>
<dbReference type="InterPro" id="IPR045802">
    <property type="entry name" value="GRV2/DNAJC13_N"/>
</dbReference>
<protein>
    <recommendedName>
        <fullName evidence="2">DnaJ homologue subfamily C GRV2/DNAJC13 N-terminal domain-containing protein</fullName>
    </recommendedName>
</protein>
<feature type="domain" description="DnaJ homologue subfamily C GRV2/DNAJC13 N-terminal" evidence="2">
    <location>
        <begin position="727"/>
        <end position="1007"/>
    </location>
</feature>
<accession>A0A024UHS2</accession>
<dbReference type="VEuPathDB" id="FungiDB:H310_03445"/>
<name>A0A024UHS2_9STRA</name>
<gene>
    <name evidence="3" type="ORF">H310_03445</name>
</gene>
<feature type="domain" description="DnaJ homologue subfamily C GRV2/DNAJC13 N-terminal" evidence="2">
    <location>
        <begin position="9"/>
        <end position="560"/>
    </location>
</feature>
<dbReference type="PANTHER" id="PTHR36983">
    <property type="entry name" value="DNAJ HOMOLOG SUBFAMILY C MEMBER 13"/>
    <property type="match status" value="1"/>
</dbReference>
<dbReference type="GO" id="GO:0010008">
    <property type="term" value="C:endosome membrane"/>
    <property type="evidence" value="ECO:0007669"/>
    <property type="project" value="TreeGrafter"/>
</dbReference>
<dbReference type="GO" id="GO:0007032">
    <property type="term" value="P:endosome organization"/>
    <property type="evidence" value="ECO:0007669"/>
    <property type="project" value="InterPro"/>
</dbReference>
<dbReference type="RefSeq" id="XP_008865537.1">
    <property type="nucleotide sequence ID" value="XM_008867315.1"/>
</dbReference>
<feature type="compositionally biased region" description="Acidic residues" evidence="1">
    <location>
        <begin position="3150"/>
        <end position="3166"/>
    </location>
</feature>
<reference evidence="3" key="1">
    <citation type="submission" date="2013-12" db="EMBL/GenBank/DDBJ databases">
        <title>The Genome Sequence of Aphanomyces invadans NJM9701.</title>
        <authorList>
            <consortium name="The Broad Institute Genomics Platform"/>
            <person name="Russ C."/>
            <person name="Tyler B."/>
            <person name="van West P."/>
            <person name="Dieguez-Uribeondo J."/>
            <person name="Young S.K."/>
            <person name="Zeng Q."/>
            <person name="Gargeya S."/>
            <person name="Fitzgerald M."/>
            <person name="Abouelleil A."/>
            <person name="Alvarado L."/>
            <person name="Chapman S.B."/>
            <person name="Gainer-Dewar J."/>
            <person name="Goldberg J."/>
            <person name="Griggs A."/>
            <person name="Gujja S."/>
            <person name="Hansen M."/>
            <person name="Howarth C."/>
            <person name="Imamovic A."/>
            <person name="Ireland A."/>
            <person name="Larimer J."/>
            <person name="McCowan C."/>
            <person name="Murphy C."/>
            <person name="Pearson M."/>
            <person name="Poon T.W."/>
            <person name="Priest M."/>
            <person name="Roberts A."/>
            <person name="Saif S."/>
            <person name="Shea T."/>
            <person name="Sykes S."/>
            <person name="Wortman J."/>
            <person name="Nusbaum C."/>
            <person name="Birren B."/>
        </authorList>
    </citation>
    <scope>NUCLEOTIDE SEQUENCE [LARGE SCALE GENOMIC DNA]</scope>
    <source>
        <strain evidence="3">NJM9701</strain>
    </source>
</reference>
<feature type="compositionally biased region" description="Pro residues" evidence="1">
    <location>
        <begin position="3106"/>
        <end position="3117"/>
    </location>
</feature>
<proteinExistence type="predicted"/>
<dbReference type="GO" id="GO:2000641">
    <property type="term" value="P:regulation of early endosome to late endosome transport"/>
    <property type="evidence" value="ECO:0007669"/>
    <property type="project" value="InterPro"/>
</dbReference>
<feature type="domain" description="DnaJ homologue subfamily C GRV2/DNAJC13 N-terminal" evidence="2">
    <location>
        <begin position="1083"/>
        <end position="1455"/>
    </location>
</feature>
<dbReference type="Pfam" id="PF19432">
    <property type="entry name" value="RME-8_N"/>
    <property type="match status" value="3"/>
</dbReference>